<evidence type="ECO:0000313" key="6">
    <source>
        <dbReference type="EMBL" id="KAB0802806.1"/>
    </source>
</evidence>
<evidence type="ECO:0000256" key="4">
    <source>
        <dbReference type="ARBA" id="ARBA00023136"/>
    </source>
</evidence>
<dbReference type="PRINTS" id="PR00259">
    <property type="entry name" value="TMFOUR"/>
</dbReference>
<sequence>MPQPFLYYIAIGIISSGLIIVGIGIIGCWASCLHSYFLLTVYFLVIMAMLIVECAVYTVSWVWPHCIGLDLNKDELIKALQSNYGVPGQEQFTAAIDLTQAIFKCCGVVSANEYDTSLWRLQNLGPNKLSVPFTCCILNNVVEEQAYLNPNPNNATLCQALESTRHEGFRYKKGCIEPLEQWYKQQYVMFLVTGLVVVLVEFLVLLSIIFAFTKICRYRQATKLRNDRLRITYPKISENVYDARSTFRLGNDSYAGINNSFKKTYGLVDKT</sequence>
<dbReference type="InterPro" id="IPR008952">
    <property type="entry name" value="Tetraspanin_EC2_sf"/>
</dbReference>
<dbReference type="PANTHER" id="PTHR19282">
    <property type="entry name" value="TETRASPANIN"/>
    <property type="match status" value="1"/>
</dbReference>
<keyword evidence="7" id="KW-1185">Reference proteome</keyword>
<evidence type="ECO:0000256" key="1">
    <source>
        <dbReference type="ARBA" id="ARBA00004141"/>
    </source>
</evidence>
<keyword evidence="3 5" id="KW-1133">Transmembrane helix</keyword>
<feature type="transmembrane region" description="Helical" evidence="5">
    <location>
        <begin position="6"/>
        <end position="29"/>
    </location>
</feature>
<gene>
    <name evidence="6" type="ORF">PPYR_04992</name>
</gene>
<dbReference type="PANTHER" id="PTHR19282:SF428">
    <property type="entry name" value="TETRASPANIN 68C, ISOFORM A"/>
    <property type="match status" value="1"/>
</dbReference>
<keyword evidence="2 5" id="KW-0812">Transmembrane</keyword>
<dbReference type="AlphaFoldDB" id="A0A5N4AZQ8"/>
<evidence type="ECO:0000256" key="2">
    <source>
        <dbReference type="ARBA" id="ARBA00022692"/>
    </source>
</evidence>
<dbReference type="EMBL" id="VVIM01000002">
    <property type="protein sequence ID" value="KAB0802806.1"/>
    <property type="molecule type" value="Genomic_DNA"/>
</dbReference>
<comment type="subcellular location">
    <subcellularLocation>
        <location evidence="1">Membrane</location>
        <topology evidence="1">Multi-pass membrane protein</topology>
    </subcellularLocation>
</comment>
<feature type="transmembrane region" description="Helical" evidence="5">
    <location>
        <begin position="187"/>
        <end position="213"/>
    </location>
</feature>
<comment type="caution">
    <text evidence="6">The sequence shown here is derived from an EMBL/GenBank/DDBJ whole genome shotgun (WGS) entry which is preliminary data.</text>
</comment>
<keyword evidence="4 5" id="KW-0472">Membrane</keyword>
<dbReference type="Proteomes" id="UP000327044">
    <property type="component" value="Unassembled WGS sequence"/>
</dbReference>
<dbReference type="SUPFAM" id="SSF48652">
    <property type="entry name" value="Tetraspanin"/>
    <property type="match status" value="1"/>
</dbReference>
<dbReference type="GO" id="GO:0005886">
    <property type="term" value="C:plasma membrane"/>
    <property type="evidence" value="ECO:0007669"/>
    <property type="project" value="TreeGrafter"/>
</dbReference>
<dbReference type="InParanoid" id="A0A5N4AZQ8"/>
<reference evidence="6 7" key="1">
    <citation type="journal article" date="2018" name="Elife">
        <title>Firefly genomes illuminate parallel origins of bioluminescence in beetles.</title>
        <authorList>
            <person name="Fallon T.R."/>
            <person name="Lower S.E."/>
            <person name="Chang C.H."/>
            <person name="Bessho-Uehara M."/>
            <person name="Martin G.J."/>
            <person name="Bewick A.J."/>
            <person name="Behringer M."/>
            <person name="Debat H.J."/>
            <person name="Wong I."/>
            <person name="Day J.C."/>
            <person name="Suvorov A."/>
            <person name="Silva C.J."/>
            <person name="Stanger-Hall K.F."/>
            <person name="Hall D.W."/>
            <person name="Schmitz R.J."/>
            <person name="Nelson D.R."/>
            <person name="Lewis S.M."/>
            <person name="Shigenobu S."/>
            <person name="Bybee S.M."/>
            <person name="Larracuente A.M."/>
            <person name="Oba Y."/>
            <person name="Weng J.K."/>
        </authorList>
    </citation>
    <scope>NUCLEOTIDE SEQUENCE [LARGE SCALE GENOMIC DNA]</scope>
    <source>
        <strain evidence="6">1611_PpyrPB1</strain>
        <tissue evidence="6">Whole body</tissue>
    </source>
</reference>
<evidence type="ECO:0000256" key="5">
    <source>
        <dbReference type="SAM" id="Phobius"/>
    </source>
</evidence>
<dbReference type="Gene3D" id="1.10.1450.10">
    <property type="entry name" value="Tetraspanin"/>
    <property type="match status" value="1"/>
</dbReference>
<name>A0A5N4AZQ8_PHOPY</name>
<feature type="transmembrane region" description="Helical" evidence="5">
    <location>
        <begin position="36"/>
        <end position="63"/>
    </location>
</feature>
<protein>
    <submittedName>
        <fullName evidence="6">Uncharacterized protein</fullName>
    </submittedName>
</protein>
<accession>A0A5N4AZQ8</accession>
<evidence type="ECO:0000256" key="3">
    <source>
        <dbReference type="ARBA" id="ARBA00022989"/>
    </source>
</evidence>
<dbReference type="Pfam" id="PF00335">
    <property type="entry name" value="Tetraspanin"/>
    <property type="match status" value="1"/>
</dbReference>
<evidence type="ECO:0000313" key="7">
    <source>
        <dbReference type="Proteomes" id="UP000327044"/>
    </source>
</evidence>
<dbReference type="InterPro" id="IPR018499">
    <property type="entry name" value="Tetraspanin/Peripherin"/>
</dbReference>
<proteinExistence type="predicted"/>
<organism evidence="6 7">
    <name type="scientific">Photinus pyralis</name>
    <name type="common">Common eastern firefly</name>
    <name type="synonym">Lampyris pyralis</name>
    <dbReference type="NCBI Taxonomy" id="7054"/>
    <lineage>
        <taxon>Eukaryota</taxon>
        <taxon>Metazoa</taxon>
        <taxon>Ecdysozoa</taxon>
        <taxon>Arthropoda</taxon>
        <taxon>Hexapoda</taxon>
        <taxon>Insecta</taxon>
        <taxon>Pterygota</taxon>
        <taxon>Neoptera</taxon>
        <taxon>Endopterygota</taxon>
        <taxon>Coleoptera</taxon>
        <taxon>Polyphaga</taxon>
        <taxon>Elateriformia</taxon>
        <taxon>Elateroidea</taxon>
        <taxon>Lampyridae</taxon>
        <taxon>Lampyrinae</taxon>
        <taxon>Photinus</taxon>
    </lineage>
</organism>